<feature type="compositionally biased region" description="Basic residues" evidence="1">
    <location>
        <begin position="116"/>
        <end position="133"/>
    </location>
</feature>
<dbReference type="Proteomes" id="UP000198420">
    <property type="component" value="Unassembled WGS sequence"/>
</dbReference>
<dbReference type="EMBL" id="FZNP01000028">
    <property type="protein sequence ID" value="SNS76691.1"/>
    <property type="molecule type" value="Genomic_DNA"/>
</dbReference>
<feature type="compositionally biased region" description="Polar residues" evidence="1">
    <location>
        <begin position="170"/>
        <end position="182"/>
    </location>
</feature>
<evidence type="ECO:0000256" key="1">
    <source>
        <dbReference type="SAM" id="MobiDB-lite"/>
    </source>
</evidence>
<feature type="transmembrane region" description="Helical" evidence="2">
    <location>
        <begin position="31"/>
        <end position="53"/>
    </location>
</feature>
<proteinExistence type="predicted"/>
<evidence type="ECO:0000313" key="3">
    <source>
        <dbReference type="EMBL" id="SNS76691.1"/>
    </source>
</evidence>
<keyword evidence="2" id="KW-1133">Transmembrane helix</keyword>
<feature type="compositionally biased region" description="Basic and acidic residues" evidence="1">
    <location>
        <begin position="99"/>
        <end position="113"/>
    </location>
</feature>
<accession>A0A239H693</accession>
<feature type="compositionally biased region" description="Pro residues" evidence="1">
    <location>
        <begin position="257"/>
        <end position="269"/>
    </location>
</feature>
<keyword evidence="4" id="KW-1185">Reference proteome</keyword>
<evidence type="ECO:0000313" key="4">
    <source>
        <dbReference type="Proteomes" id="UP000198420"/>
    </source>
</evidence>
<keyword evidence="2" id="KW-0472">Membrane</keyword>
<feature type="region of interest" description="Disordered" evidence="1">
    <location>
        <begin position="99"/>
        <end position="207"/>
    </location>
</feature>
<feature type="transmembrane region" description="Helical" evidence="2">
    <location>
        <begin position="210"/>
        <end position="230"/>
    </location>
</feature>
<reference evidence="4" key="1">
    <citation type="submission" date="2017-06" db="EMBL/GenBank/DDBJ databases">
        <authorList>
            <person name="Varghese N."/>
            <person name="Submissions S."/>
        </authorList>
    </citation>
    <scope>NUCLEOTIDE SEQUENCE [LARGE SCALE GENOMIC DNA]</scope>
    <source>
        <strain evidence="4">DSM 44485</strain>
    </source>
</reference>
<feature type="region of interest" description="Disordered" evidence="1">
    <location>
        <begin position="1"/>
        <end position="28"/>
    </location>
</feature>
<sequence length="435" mass="46940">MRDAAAASDPLRQGRGNANRESRTQARRRRAASLLGASLVSSGVLLCTAAPLAQHQDTGPIAVQQVAKCAPIGPIASRYVDKKEVCRRARKEVLRSLKTGRDPDWGDVFRDSIPKATKRPRHHQTSKPRRLPFKKHESTPTPPGKAPTTGATGRSQPPDRTQGELPPGSQAPTAKKQPNTLQPEPVPSAGPSVHTAIPTARTQPDGRRPWAIIGTGACALAVLLGAAVFLSRYRRPLVSTAKSMFGQKKRRFRPEPKPMSPAPADPPENVPLATTGESPEGPAAEDAARRLVMDALSSRPGATTEFVLSRPDARRLLGIDIGTLQEDRIPGLELTEGLEQTRAFLRRQTVSRRVLITYDGGAADVRELLSNQRGQVVVIALSTPTVATVEFTRDSESSTNAAQLPEPARLAPLSKDDGFIRLMSMPTVARRPTRP</sequence>
<keyword evidence="2" id="KW-0812">Transmembrane</keyword>
<gene>
    <name evidence="3" type="ORF">SAMN06265355_12859</name>
</gene>
<organism evidence="3 4">
    <name type="scientific">Actinomadura mexicana</name>
    <dbReference type="NCBI Taxonomy" id="134959"/>
    <lineage>
        <taxon>Bacteria</taxon>
        <taxon>Bacillati</taxon>
        <taxon>Actinomycetota</taxon>
        <taxon>Actinomycetes</taxon>
        <taxon>Streptosporangiales</taxon>
        <taxon>Thermomonosporaceae</taxon>
        <taxon>Actinomadura</taxon>
    </lineage>
</organism>
<dbReference type="AlphaFoldDB" id="A0A239H693"/>
<evidence type="ECO:0000256" key="2">
    <source>
        <dbReference type="SAM" id="Phobius"/>
    </source>
</evidence>
<feature type="region of interest" description="Disordered" evidence="1">
    <location>
        <begin position="244"/>
        <end position="285"/>
    </location>
</feature>
<protein>
    <submittedName>
        <fullName evidence="3">Uncharacterized protein</fullName>
    </submittedName>
</protein>
<name>A0A239H693_9ACTN</name>